<sequence>MPNMMLGYRETNAVYNGLLLEWHLSTCQFFLSFKLALVPPHGYGCTKAMCTAKLTQLVHPQMAQYLNY</sequence>
<evidence type="ECO:0000313" key="1">
    <source>
        <dbReference type="EMBL" id="OCT65577.1"/>
    </source>
</evidence>
<organism evidence="1 2">
    <name type="scientific">Xenopus laevis</name>
    <name type="common">African clawed frog</name>
    <dbReference type="NCBI Taxonomy" id="8355"/>
    <lineage>
        <taxon>Eukaryota</taxon>
        <taxon>Metazoa</taxon>
        <taxon>Chordata</taxon>
        <taxon>Craniata</taxon>
        <taxon>Vertebrata</taxon>
        <taxon>Euteleostomi</taxon>
        <taxon>Amphibia</taxon>
        <taxon>Batrachia</taxon>
        <taxon>Anura</taxon>
        <taxon>Pipoidea</taxon>
        <taxon>Pipidae</taxon>
        <taxon>Xenopodinae</taxon>
        <taxon>Xenopus</taxon>
        <taxon>Xenopus</taxon>
    </lineage>
</organism>
<reference evidence="2" key="1">
    <citation type="journal article" date="2016" name="Nature">
        <title>Genome evolution in the allotetraploid frog Xenopus laevis.</title>
        <authorList>
            <person name="Session A.M."/>
            <person name="Uno Y."/>
            <person name="Kwon T."/>
            <person name="Chapman J.A."/>
            <person name="Toyoda A."/>
            <person name="Takahashi S."/>
            <person name="Fukui A."/>
            <person name="Hikosaka A."/>
            <person name="Suzuki A."/>
            <person name="Kondo M."/>
            <person name="van Heeringen S.J."/>
            <person name="Quigley I."/>
            <person name="Heinz S."/>
            <person name="Ogino H."/>
            <person name="Ochi H."/>
            <person name="Hellsten U."/>
            <person name="Lyons J.B."/>
            <person name="Simakov O."/>
            <person name="Putnam N."/>
            <person name="Stites J."/>
            <person name="Kuroki Y."/>
            <person name="Tanaka T."/>
            <person name="Michiue T."/>
            <person name="Watanabe M."/>
            <person name="Bogdanovic O."/>
            <person name="Lister R."/>
            <person name="Georgiou G."/>
            <person name="Paranjpe S.S."/>
            <person name="van Kruijsbergen I."/>
            <person name="Shu S."/>
            <person name="Carlson J."/>
            <person name="Kinoshita T."/>
            <person name="Ohta Y."/>
            <person name="Mawaribuchi S."/>
            <person name="Jenkins J."/>
            <person name="Grimwood J."/>
            <person name="Schmutz J."/>
            <person name="Mitros T."/>
            <person name="Mozaffari S.V."/>
            <person name="Suzuki Y."/>
            <person name="Haramoto Y."/>
            <person name="Yamamoto T.S."/>
            <person name="Takagi C."/>
            <person name="Heald R."/>
            <person name="Miller K."/>
            <person name="Haudenschild C."/>
            <person name="Kitzman J."/>
            <person name="Nakayama T."/>
            <person name="Izutsu Y."/>
            <person name="Robert J."/>
            <person name="Fortriede J."/>
            <person name="Burns K."/>
            <person name="Lotay V."/>
            <person name="Karimi K."/>
            <person name="Yasuoka Y."/>
            <person name="Dichmann D.S."/>
            <person name="Flajnik M.F."/>
            <person name="Houston D.W."/>
            <person name="Shendure J."/>
            <person name="DuPasquier L."/>
            <person name="Vize P.D."/>
            <person name="Zorn A.M."/>
            <person name="Ito M."/>
            <person name="Marcotte E.M."/>
            <person name="Wallingford J.B."/>
            <person name="Ito Y."/>
            <person name="Asashima M."/>
            <person name="Ueno N."/>
            <person name="Matsuda Y."/>
            <person name="Veenstra G.J."/>
            <person name="Fujiyama A."/>
            <person name="Harland R.M."/>
            <person name="Taira M."/>
            <person name="Rokhsar D.S."/>
        </authorList>
    </citation>
    <scope>NUCLEOTIDE SEQUENCE [LARGE SCALE GENOMIC DNA]</scope>
    <source>
        <strain evidence="2">J</strain>
    </source>
</reference>
<protein>
    <submittedName>
        <fullName evidence="1">Uncharacterized protein</fullName>
    </submittedName>
</protein>
<evidence type="ECO:0000313" key="2">
    <source>
        <dbReference type="Proteomes" id="UP000694892"/>
    </source>
</evidence>
<dbReference type="AlphaFoldDB" id="A0A974C319"/>
<name>A0A974C319_XENLA</name>
<dbReference type="Proteomes" id="UP000694892">
    <property type="component" value="Chromosome 8S"/>
</dbReference>
<dbReference type="EMBL" id="CM004481">
    <property type="protein sequence ID" value="OCT65577.1"/>
    <property type="molecule type" value="Genomic_DNA"/>
</dbReference>
<proteinExistence type="predicted"/>
<accession>A0A974C319</accession>
<gene>
    <name evidence="1" type="ORF">XELAEV_18041816mg</name>
</gene>